<evidence type="ECO:0000313" key="2">
    <source>
        <dbReference type="Proteomes" id="UP001595791"/>
    </source>
</evidence>
<dbReference type="Pfam" id="PF09650">
    <property type="entry name" value="PHA_gran_rgn"/>
    <property type="match status" value="1"/>
</dbReference>
<gene>
    <name evidence="1" type="ORF">ACFOW7_18915</name>
</gene>
<organism evidence="1 2">
    <name type="scientific">Chitinimonas lacunae</name>
    <dbReference type="NCBI Taxonomy" id="1963018"/>
    <lineage>
        <taxon>Bacteria</taxon>
        <taxon>Pseudomonadati</taxon>
        <taxon>Pseudomonadota</taxon>
        <taxon>Betaproteobacteria</taxon>
        <taxon>Neisseriales</taxon>
        <taxon>Chitinibacteraceae</taxon>
        <taxon>Chitinimonas</taxon>
    </lineage>
</organism>
<evidence type="ECO:0000313" key="1">
    <source>
        <dbReference type="EMBL" id="MFC4161412.1"/>
    </source>
</evidence>
<dbReference type="RefSeq" id="WP_378167323.1">
    <property type="nucleotide sequence ID" value="NZ_JBHSBU010000001.1"/>
</dbReference>
<reference evidence="2" key="1">
    <citation type="journal article" date="2019" name="Int. J. Syst. Evol. Microbiol.">
        <title>The Global Catalogue of Microorganisms (GCM) 10K type strain sequencing project: providing services to taxonomists for standard genome sequencing and annotation.</title>
        <authorList>
            <consortium name="The Broad Institute Genomics Platform"/>
            <consortium name="The Broad Institute Genome Sequencing Center for Infectious Disease"/>
            <person name="Wu L."/>
            <person name="Ma J."/>
        </authorList>
    </citation>
    <scope>NUCLEOTIDE SEQUENCE [LARGE SCALE GENOMIC DNA]</scope>
    <source>
        <strain evidence="2">LMG 29894</strain>
    </source>
</reference>
<comment type="caution">
    <text evidence="1">The sequence shown here is derived from an EMBL/GenBank/DDBJ whole genome shotgun (WGS) entry which is preliminary data.</text>
</comment>
<dbReference type="EMBL" id="JBHSBU010000001">
    <property type="protein sequence ID" value="MFC4161412.1"/>
    <property type="molecule type" value="Genomic_DNA"/>
</dbReference>
<dbReference type="InterPro" id="IPR013433">
    <property type="entry name" value="PHA_gran_rgn"/>
</dbReference>
<proteinExistence type="predicted"/>
<dbReference type="NCBIfam" id="TIGR02610">
    <property type="entry name" value="PHA_gran_rgn"/>
    <property type="match status" value="1"/>
</dbReference>
<keyword evidence="2" id="KW-1185">Reference proteome</keyword>
<dbReference type="Proteomes" id="UP001595791">
    <property type="component" value="Unassembled WGS sequence"/>
</dbReference>
<name>A0ABV8MUS9_9NEIS</name>
<protein>
    <submittedName>
        <fullName evidence="1">Polyhydroxyalkanoic acid system family protein</fullName>
    </submittedName>
</protein>
<accession>A0ABV8MUS9</accession>
<sequence>MSDIVIHHPHNKPHDEARSLAEQVAAKLKAEFGLDYHWQGDVLEFQRSGVSGQLKVAPAEVMVVVKLGFLLSALKPKISSEIHRFLAEKFG</sequence>